<dbReference type="SMART" id="SM00389">
    <property type="entry name" value="HOX"/>
    <property type="match status" value="1"/>
</dbReference>
<evidence type="ECO:0000256" key="9">
    <source>
        <dbReference type="SAM" id="MobiDB-lite"/>
    </source>
</evidence>
<dbReference type="InterPro" id="IPR009057">
    <property type="entry name" value="Homeodomain-like_sf"/>
</dbReference>
<evidence type="ECO:0000256" key="8">
    <source>
        <dbReference type="RuleBase" id="RU000682"/>
    </source>
</evidence>
<feature type="region of interest" description="Disordered" evidence="9">
    <location>
        <begin position="152"/>
        <end position="201"/>
    </location>
</feature>
<dbReference type="InterPro" id="IPR017970">
    <property type="entry name" value="Homeobox_CS"/>
</dbReference>
<keyword evidence="5 7" id="KW-0371">Homeobox</keyword>
<name>A0AA88XYK6_PINIB</name>
<dbReference type="GO" id="GO:0000978">
    <property type="term" value="F:RNA polymerase II cis-regulatory region sequence-specific DNA binding"/>
    <property type="evidence" value="ECO:0007669"/>
    <property type="project" value="TreeGrafter"/>
</dbReference>
<dbReference type="GO" id="GO:0000981">
    <property type="term" value="F:DNA-binding transcription factor activity, RNA polymerase II-specific"/>
    <property type="evidence" value="ECO:0007669"/>
    <property type="project" value="InterPro"/>
</dbReference>
<organism evidence="11 12">
    <name type="scientific">Pinctada imbricata</name>
    <name type="common">Atlantic pearl-oyster</name>
    <name type="synonym">Pinctada martensii</name>
    <dbReference type="NCBI Taxonomy" id="66713"/>
    <lineage>
        <taxon>Eukaryota</taxon>
        <taxon>Metazoa</taxon>
        <taxon>Spiralia</taxon>
        <taxon>Lophotrochozoa</taxon>
        <taxon>Mollusca</taxon>
        <taxon>Bivalvia</taxon>
        <taxon>Autobranchia</taxon>
        <taxon>Pteriomorphia</taxon>
        <taxon>Pterioida</taxon>
        <taxon>Pterioidea</taxon>
        <taxon>Pteriidae</taxon>
        <taxon>Pinctada</taxon>
    </lineage>
</organism>
<keyword evidence="6 7" id="KW-0539">Nucleus</keyword>
<gene>
    <name evidence="11" type="ORF">FSP39_005581</name>
</gene>
<keyword evidence="3" id="KW-0524">Neurogenesis</keyword>
<evidence type="ECO:0000313" key="12">
    <source>
        <dbReference type="Proteomes" id="UP001186944"/>
    </source>
</evidence>
<dbReference type="EMBL" id="VSWD01000009">
    <property type="protein sequence ID" value="KAK3092661.1"/>
    <property type="molecule type" value="Genomic_DNA"/>
</dbReference>
<dbReference type="CDD" id="cd00086">
    <property type="entry name" value="homeodomain"/>
    <property type="match status" value="1"/>
</dbReference>
<feature type="DNA-binding region" description="Homeobox" evidence="7">
    <location>
        <begin position="101"/>
        <end position="160"/>
    </location>
</feature>
<evidence type="ECO:0000256" key="2">
    <source>
        <dbReference type="ARBA" id="ARBA00022473"/>
    </source>
</evidence>
<dbReference type="Proteomes" id="UP001186944">
    <property type="component" value="Unassembled WGS sequence"/>
</dbReference>
<feature type="region of interest" description="Disordered" evidence="9">
    <location>
        <begin position="1"/>
        <end position="56"/>
    </location>
</feature>
<dbReference type="GO" id="GO:0045944">
    <property type="term" value="P:positive regulation of transcription by RNA polymerase II"/>
    <property type="evidence" value="ECO:0007669"/>
    <property type="project" value="UniProtKB-ARBA"/>
</dbReference>
<dbReference type="PANTHER" id="PTHR45793">
    <property type="entry name" value="HOMEOBOX PROTEIN"/>
    <property type="match status" value="1"/>
</dbReference>
<keyword evidence="12" id="KW-1185">Reference proteome</keyword>
<dbReference type="SUPFAM" id="SSF46689">
    <property type="entry name" value="Homeodomain-like"/>
    <property type="match status" value="1"/>
</dbReference>
<evidence type="ECO:0000256" key="3">
    <source>
        <dbReference type="ARBA" id="ARBA00022902"/>
    </source>
</evidence>
<dbReference type="PROSITE" id="PS00027">
    <property type="entry name" value="HOMEOBOX_1"/>
    <property type="match status" value="1"/>
</dbReference>
<dbReference type="GO" id="GO:0005634">
    <property type="term" value="C:nucleus"/>
    <property type="evidence" value="ECO:0007669"/>
    <property type="project" value="UniProtKB-SubCell"/>
</dbReference>
<evidence type="ECO:0000256" key="5">
    <source>
        <dbReference type="ARBA" id="ARBA00023155"/>
    </source>
</evidence>
<comment type="caution">
    <text evidence="11">The sequence shown here is derived from an EMBL/GenBank/DDBJ whole genome shotgun (WGS) entry which is preliminary data.</text>
</comment>
<dbReference type="PROSITE" id="PS50071">
    <property type="entry name" value="HOMEOBOX_2"/>
    <property type="match status" value="1"/>
</dbReference>
<feature type="compositionally biased region" description="Pro residues" evidence="9">
    <location>
        <begin position="1"/>
        <end position="11"/>
    </location>
</feature>
<dbReference type="PANTHER" id="PTHR45793:SF5">
    <property type="entry name" value="HOMEOTIC PROTEIN OCELLILESS"/>
    <property type="match status" value="1"/>
</dbReference>
<dbReference type="InterPro" id="IPR001356">
    <property type="entry name" value="HD"/>
</dbReference>
<comment type="subcellular location">
    <subcellularLocation>
        <location evidence="1 7 8">Nucleus</location>
    </subcellularLocation>
</comment>
<evidence type="ECO:0000259" key="10">
    <source>
        <dbReference type="PROSITE" id="PS50071"/>
    </source>
</evidence>
<dbReference type="AlphaFoldDB" id="A0AA88XYK6"/>
<dbReference type="FunFam" id="1.10.10.60:FF:000068">
    <property type="entry name" value="Orthodenticle homeobox 1"/>
    <property type="match status" value="1"/>
</dbReference>
<evidence type="ECO:0000256" key="6">
    <source>
        <dbReference type="ARBA" id="ARBA00023242"/>
    </source>
</evidence>
<evidence type="ECO:0000256" key="4">
    <source>
        <dbReference type="ARBA" id="ARBA00023125"/>
    </source>
</evidence>
<proteinExistence type="predicted"/>
<evidence type="ECO:0000256" key="7">
    <source>
        <dbReference type="PROSITE-ProRule" id="PRU00108"/>
    </source>
</evidence>
<reference evidence="11" key="1">
    <citation type="submission" date="2019-08" db="EMBL/GenBank/DDBJ databases">
        <title>The improved chromosome-level genome for the pearl oyster Pinctada fucata martensii using PacBio sequencing and Hi-C.</title>
        <authorList>
            <person name="Zheng Z."/>
        </authorList>
    </citation>
    <scope>NUCLEOTIDE SEQUENCE</scope>
    <source>
        <strain evidence="11">ZZ-2019</strain>
        <tissue evidence="11">Adductor muscle</tissue>
    </source>
</reference>
<keyword evidence="4 7" id="KW-0238">DNA-binding</keyword>
<keyword evidence="2" id="KW-0217">Developmental protein</keyword>
<feature type="domain" description="Homeobox" evidence="10">
    <location>
        <begin position="99"/>
        <end position="159"/>
    </location>
</feature>
<evidence type="ECO:0000256" key="1">
    <source>
        <dbReference type="ARBA" id="ARBA00004123"/>
    </source>
</evidence>
<evidence type="ECO:0000313" key="11">
    <source>
        <dbReference type="EMBL" id="KAK3092661.1"/>
    </source>
</evidence>
<accession>A0AA88XYK6</accession>
<protein>
    <recommendedName>
        <fullName evidence="10">Homeobox domain-containing protein</fullName>
    </recommendedName>
</protein>
<sequence length="312" mass="34498">MQTAQQPPPPVLQETEVQNPPLPEVYPDSSPEPHHHAPAQTLPPPQPPSMSMASMAYSQPSVLPPVSKAPYSVNGISLSAPNVDLMHPAMGYPPANNPRKQRRERTTFTRAQLDVLESLFQKTRYPDIFMREEVALKINLPESRVQVWFKNRRAKCRQQQKAQDGKSKPPTPKKAKSPPPPSTSPVDCKPPAFSNAMTNGPMNTQSIWSPAAIPPVNDILNSNSCMQRGGYPMPNSHSAAYSQQPYGHSSYYGNMDYLNHMQLPVVSNQMGQSVNGNQVSYGAMGAPQISRGNHSDCLEYKDTSSWPKFQVL</sequence>
<dbReference type="GO" id="GO:0007399">
    <property type="term" value="P:nervous system development"/>
    <property type="evidence" value="ECO:0007669"/>
    <property type="project" value="UniProtKB-KW"/>
</dbReference>
<dbReference type="Pfam" id="PF00046">
    <property type="entry name" value="Homeodomain"/>
    <property type="match status" value="1"/>
</dbReference>
<dbReference type="Gene3D" id="1.10.10.60">
    <property type="entry name" value="Homeodomain-like"/>
    <property type="match status" value="1"/>
</dbReference>